<proteinExistence type="predicted"/>
<keyword evidence="2" id="KW-0472">Membrane</keyword>
<keyword evidence="2" id="KW-0812">Transmembrane</keyword>
<evidence type="ECO:0000256" key="1">
    <source>
        <dbReference type="SAM" id="MobiDB-lite"/>
    </source>
</evidence>
<sequence length="476" mass="52588">MESNYSNRDFEQFVKQNADEYRMFPSEKVWSGVNNALHTRRRWTGFGLAFLLLLTGGAVSWVMTMYPVSKKSQDIASIKSSNSSTDSESSSNESIATAPEKKKALKKIPGILPFTEEQTNRQSTQADEQPVLAPADVQSGAGLITAEQPSAAAPANTEQVERTEKSSVSLPSARVKHADPAGSPSHNIINTEPLYSPVAISEKTTSREHNITLPGMPEPPLTIESVVNSFKHERERKKISWQIFITPTISYRKLGVNTAFNNAIGSGYPFSPALTDVNKAVTHKPDIGLQLGFTARYPVSKVVNLRGGLQFNVNRYDIKAFSSSGEMATIGLNSPVPGHSSVVAFTRYRNYNGYQTDWLKNLYYSISAPVGVEVKVLGNKKTSFGVAGTIQPTYVISNGAYLISTDYKNYAKVPWLTRNFNMSTGFEAFVNYTRGNTQWQVGPQVRYQLLSSFENKYPVKENLFDFGVKIGVTLNQ</sequence>
<dbReference type="EMBL" id="JAKLTR010000003">
    <property type="protein sequence ID" value="MCG2614157.1"/>
    <property type="molecule type" value="Genomic_DNA"/>
</dbReference>
<keyword evidence="2" id="KW-1133">Transmembrane helix</keyword>
<comment type="caution">
    <text evidence="3">The sequence shown here is derived from an EMBL/GenBank/DDBJ whole genome shotgun (WGS) entry which is preliminary data.</text>
</comment>
<evidence type="ECO:0000313" key="4">
    <source>
        <dbReference type="Proteomes" id="UP001165367"/>
    </source>
</evidence>
<feature type="region of interest" description="Disordered" evidence="1">
    <location>
        <begin position="147"/>
        <end position="190"/>
    </location>
</feature>
<feature type="transmembrane region" description="Helical" evidence="2">
    <location>
        <begin position="43"/>
        <end position="63"/>
    </location>
</feature>
<evidence type="ECO:0008006" key="5">
    <source>
        <dbReference type="Google" id="ProtNLM"/>
    </source>
</evidence>
<organism evidence="3 4">
    <name type="scientific">Terrimonas ginsenosidimutans</name>
    <dbReference type="NCBI Taxonomy" id="2908004"/>
    <lineage>
        <taxon>Bacteria</taxon>
        <taxon>Pseudomonadati</taxon>
        <taxon>Bacteroidota</taxon>
        <taxon>Chitinophagia</taxon>
        <taxon>Chitinophagales</taxon>
        <taxon>Chitinophagaceae</taxon>
        <taxon>Terrimonas</taxon>
    </lineage>
</organism>
<evidence type="ECO:0000313" key="3">
    <source>
        <dbReference type="EMBL" id="MCG2614157.1"/>
    </source>
</evidence>
<name>A0ABS9KPB5_9BACT</name>
<protein>
    <recommendedName>
        <fullName evidence="5">Outer membrane protein beta-barrel domain-containing protein</fullName>
    </recommendedName>
</protein>
<accession>A0ABS9KPB5</accession>
<feature type="compositionally biased region" description="Low complexity" evidence="1">
    <location>
        <begin position="74"/>
        <end position="97"/>
    </location>
</feature>
<keyword evidence="4" id="KW-1185">Reference proteome</keyword>
<evidence type="ECO:0000256" key="2">
    <source>
        <dbReference type="SAM" id="Phobius"/>
    </source>
</evidence>
<gene>
    <name evidence="3" type="ORF">LZZ85_07685</name>
</gene>
<dbReference type="RefSeq" id="WP_237870296.1">
    <property type="nucleotide sequence ID" value="NZ_JAKLTR010000003.1"/>
</dbReference>
<dbReference type="Proteomes" id="UP001165367">
    <property type="component" value="Unassembled WGS sequence"/>
</dbReference>
<reference evidence="3" key="1">
    <citation type="submission" date="2022-01" db="EMBL/GenBank/DDBJ databases">
        <authorList>
            <person name="Jo J.-H."/>
            <person name="Im W.-T."/>
        </authorList>
    </citation>
    <scope>NUCLEOTIDE SEQUENCE</scope>
    <source>
        <strain evidence="3">NA20</strain>
    </source>
</reference>
<feature type="region of interest" description="Disordered" evidence="1">
    <location>
        <begin position="73"/>
        <end position="102"/>
    </location>
</feature>